<keyword evidence="5" id="KW-1185">Reference proteome</keyword>
<dbReference type="SUPFAM" id="SSF56112">
    <property type="entry name" value="Protein kinase-like (PK-like)"/>
    <property type="match status" value="1"/>
</dbReference>
<dbReference type="PANTHER" id="PTHR23003">
    <property type="entry name" value="RNA RECOGNITION MOTIF RRM DOMAIN CONTAINING PROTEIN"/>
    <property type="match status" value="1"/>
</dbReference>
<dbReference type="GO" id="GO:0005737">
    <property type="term" value="C:cytoplasm"/>
    <property type="evidence" value="ECO:0007669"/>
    <property type="project" value="TreeGrafter"/>
</dbReference>
<dbReference type="Gene3D" id="3.30.40.10">
    <property type="entry name" value="Zinc/RING finger domain, C3HC4 (zinc finger)"/>
    <property type="match status" value="1"/>
</dbReference>
<name>A0AAD7P1L3_9AGAR</name>
<dbReference type="Pfam" id="PF00035">
    <property type="entry name" value="dsrm"/>
    <property type="match status" value="1"/>
</dbReference>
<dbReference type="InterPro" id="IPR012677">
    <property type="entry name" value="Nucleotide-bd_a/b_plait_sf"/>
</dbReference>
<dbReference type="InterPro" id="IPR013083">
    <property type="entry name" value="Znf_RING/FYVE/PHD"/>
</dbReference>
<gene>
    <name evidence="4" type="ORF">B0H16DRAFT_291302</name>
</gene>
<proteinExistence type="predicted"/>
<dbReference type="GO" id="GO:0005634">
    <property type="term" value="C:nucleus"/>
    <property type="evidence" value="ECO:0007669"/>
    <property type="project" value="TreeGrafter"/>
</dbReference>
<reference evidence="4" key="1">
    <citation type="submission" date="2023-03" db="EMBL/GenBank/DDBJ databases">
        <title>Massive genome expansion in bonnet fungi (Mycena s.s.) driven by repeated elements and novel gene families across ecological guilds.</title>
        <authorList>
            <consortium name="Lawrence Berkeley National Laboratory"/>
            <person name="Harder C.B."/>
            <person name="Miyauchi S."/>
            <person name="Viragh M."/>
            <person name="Kuo A."/>
            <person name="Thoen E."/>
            <person name="Andreopoulos B."/>
            <person name="Lu D."/>
            <person name="Skrede I."/>
            <person name="Drula E."/>
            <person name="Henrissat B."/>
            <person name="Morin E."/>
            <person name="Kohler A."/>
            <person name="Barry K."/>
            <person name="LaButti K."/>
            <person name="Morin E."/>
            <person name="Salamov A."/>
            <person name="Lipzen A."/>
            <person name="Mereny Z."/>
            <person name="Hegedus B."/>
            <person name="Baldrian P."/>
            <person name="Stursova M."/>
            <person name="Weitz H."/>
            <person name="Taylor A."/>
            <person name="Grigoriev I.V."/>
            <person name="Nagy L.G."/>
            <person name="Martin F."/>
            <person name="Kauserud H."/>
        </authorList>
    </citation>
    <scope>NUCLEOTIDE SEQUENCE</scope>
    <source>
        <strain evidence="4">CBHHK182m</strain>
    </source>
</reference>
<sequence length="572" mass="63778">MPFISNADNFTLEGGTYINVQESYNVHTHNLTNRRDEIEELDSSDEETDELLLRDRPDKRPRLEEEDAASGLRVIREQNLQLIRQIGSGPGYLLHAARNKARAVTVKVFNSNDPNVRQQLESAVTLCKKLMHPNVLRMKGISSATSLSQFIVYEDVSRKNAKGPLATALQNRTRSVQLGFKMVADLSAGLDYLSRQGISLAVIRAENFDVFLDADDRFLIIINTNSSDEGDAPHSHGSQEDNAWALFNSLCDKVLLSANRVLHAEEIDKDPMLLLPTSPASQKSDSSSFFIGSSSEQEDAVVSSVGDPRREYVWRTMDRGKQSLSTVTDQITTHLDIALARLQILRQTDERRAHRCRGYTREEITLAPTIVDSAVVDHDTPRPLEICSICREIVGLDDRFRCICGDCGPGYTIKCGICKFWSHSDCVGNVQSSFTCRLCEGFPVMEPRTDFPLQDTYTPRGFVANLPYSVRWQDLKDLFHRASNVLRAEVSLGQAPGPRSGRSFVPKLNNYYQSRNSIHLVSWIEYSTGPPHQIRWTVQCKVSGEVIGTGVAESKSAAKDEAGRLATVALGI</sequence>
<evidence type="ECO:0000256" key="1">
    <source>
        <dbReference type="ARBA" id="ARBA00022884"/>
    </source>
</evidence>
<comment type="caution">
    <text evidence="4">The sequence shown here is derived from an EMBL/GenBank/DDBJ whole genome shotgun (WGS) entry which is preliminary data.</text>
</comment>
<dbReference type="SUPFAM" id="SSF54768">
    <property type="entry name" value="dsRNA-binding domain-like"/>
    <property type="match status" value="1"/>
</dbReference>
<dbReference type="Proteomes" id="UP001215598">
    <property type="component" value="Unassembled WGS sequence"/>
</dbReference>
<evidence type="ECO:0000259" key="3">
    <source>
        <dbReference type="PROSITE" id="PS50137"/>
    </source>
</evidence>
<dbReference type="InterPro" id="IPR035979">
    <property type="entry name" value="RBD_domain_sf"/>
</dbReference>
<organism evidence="4 5">
    <name type="scientific">Mycena metata</name>
    <dbReference type="NCBI Taxonomy" id="1033252"/>
    <lineage>
        <taxon>Eukaryota</taxon>
        <taxon>Fungi</taxon>
        <taxon>Dikarya</taxon>
        <taxon>Basidiomycota</taxon>
        <taxon>Agaricomycotina</taxon>
        <taxon>Agaricomycetes</taxon>
        <taxon>Agaricomycetidae</taxon>
        <taxon>Agaricales</taxon>
        <taxon>Marasmiineae</taxon>
        <taxon>Mycenaceae</taxon>
        <taxon>Mycena</taxon>
    </lineage>
</organism>
<dbReference type="InterPro" id="IPR011009">
    <property type="entry name" value="Kinase-like_dom_sf"/>
</dbReference>
<dbReference type="InterPro" id="IPR001245">
    <property type="entry name" value="Ser-Thr/Tyr_kinase_cat_dom"/>
</dbReference>
<dbReference type="SUPFAM" id="SSF57903">
    <property type="entry name" value="FYVE/PHD zinc finger"/>
    <property type="match status" value="1"/>
</dbReference>
<keyword evidence="1 2" id="KW-0694">RNA-binding</keyword>
<evidence type="ECO:0000313" key="4">
    <source>
        <dbReference type="EMBL" id="KAJ7784183.1"/>
    </source>
</evidence>
<dbReference type="Gene3D" id="3.30.160.20">
    <property type="match status" value="1"/>
</dbReference>
<dbReference type="GO" id="GO:0003729">
    <property type="term" value="F:mRNA binding"/>
    <property type="evidence" value="ECO:0007669"/>
    <property type="project" value="TreeGrafter"/>
</dbReference>
<accession>A0AAD7P1L3</accession>
<dbReference type="InterPro" id="IPR011011">
    <property type="entry name" value="Znf_FYVE_PHD"/>
</dbReference>
<evidence type="ECO:0000313" key="5">
    <source>
        <dbReference type="Proteomes" id="UP001215598"/>
    </source>
</evidence>
<dbReference type="Gene3D" id="1.10.510.10">
    <property type="entry name" value="Transferase(Phosphotransferase) domain 1"/>
    <property type="match status" value="1"/>
</dbReference>
<dbReference type="InterPro" id="IPR014720">
    <property type="entry name" value="dsRBD_dom"/>
</dbReference>
<protein>
    <recommendedName>
        <fullName evidence="3">DRBM domain-containing protein</fullName>
    </recommendedName>
</protein>
<dbReference type="InterPro" id="IPR050374">
    <property type="entry name" value="RRT5_SRSF_SR"/>
</dbReference>
<dbReference type="SUPFAM" id="SSF54928">
    <property type="entry name" value="RNA-binding domain, RBD"/>
    <property type="match status" value="1"/>
</dbReference>
<dbReference type="AlphaFoldDB" id="A0AAD7P1L3"/>
<dbReference type="Gene3D" id="3.30.70.330">
    <property type="match status" value="1"/>
</dbReference>
<dbReference type="PROSITE" id="PS50137">
    <property type="entry name" value="DS_RBD"/>
    <property type="match status" value="1"/>
</dbReference>
<dbReference type="EMBL" id="JARKIB010000002">
    <property type="protein sequence ID" value="KAJ7784183.1"/>
    <property type="molecule type" value="Genomic_DNA"/>
</dbReference>
<evidence type="ECO:0000256" key="2">
    <source>
        <dbReference type="PROSITE-ProRule" id="PRU00266"/>
    </source>
</evidence>
<dbReference type="GO" id="GO:1990904">
    <property type="term" value="C:ribonucleoprotein complex"/>
    <property type="evidence" value="ECO:0007669"/>
    <property type="project" value="TreeGrafter"/>
</dbReference>
<dbReference type="Pfam" id="PF07714">
    <property type="entry name" value="PK_Tyr_Ser-Thr"/>
    <property type="match status" value="1"/>
</dbReference>
<dbReference type="PANTHER" id="PTHR23003:SF3">
    <property type="entry name" value="FI21236P1-RELATED"/>
    <property type="match status" value="1"/>
</dbReference>
<feature type="domain" description="DRBM" evidence="3">
    <location>
        <begin position="503"/>
        <end position="572"/>
    </location>
</feature>
<dbReference type="GO" id="GO:0004672">
    <property type="term" value="F:protein kinase activity"/>
    <property type="evidence" value="ECO:0007669"/>
    <property type="project" value="InterPro"/>
</dbReference>